<dbReference type="EMBL" id="BJNW01000034">
    <property type="protein sequence ID" value="GED00337.1"/>
    <property type="molecule type" value="Genomic_DNA"/>
</dbReference>
<accession>A0A4Y4D6R9</accession>
<sequence length="59" mass="6614">MICFRGSSCPSPRSATIRRLCMRPGGLERNKRGVWMYYRTHPVALEALGTLFAPEEATA</sequence>
<gene>
    <name evidence="1" type="ORF">KVA01_24910</name>
</gene>
<name>A0A4Y4D6R9_KOCVA</name>
<reference evidence="1 2" key="1">
    <citation type="submission" date="2019-06" db="EMBL/GenBank/DDBJ databases">
        <title>Whole genome shotgun sequence of Kocuria varians NBRC 15358.</title>
        <authorList>
            <person name="Hosoyama A."/>
            <person name="Uohara A."/>
            <person name="Ohji S."/>
            <person name="Ichikawa N."/>
        </authorList>
    </citation>
    <scope>NUCLEOTIDE SEQUENCE [LARGE SCALE GENOMIC DNA]</scope>
    <source>
        <strain evidence="1 2">NBRC 15358</strain>
    </source>
</reference>
<keyword evidence="2" id="KW-1185">Reference proteome</keyword>
<proteinExistence type="predicted"/>
<evidence type="ECO:0000313" key="2">
    <source>
        <dbReference type="Proteomes" id="UP000315730"/>
    </source>
</evidence>
<evidence type="ECO:0000313" key="1">
    <source>
        <dbReference type="EMBL" id="GED00337.1"/>
    </source>
</evidence>
<dbReference type="AlphaFoldDB" id="A0A4Y4D6R9"/>
<dbReference type="Proteomes" id="UP000315730">
    <property type="component" value="Unassembled WGS sequence"/>
</dbReference>
<organism evidence="1 2">
    <name type="scientific">Kocuria varians</name>
    <name type="common">Micrococcus varians</name>
    <dbReference type="NCBI Taxonomy" id="1272"/>
    <lineage>
        <taxon>Bacteria</taxon>
        <taxon>Bacillati</taxon>
        <taxon>Actinomycetota</taxon>
        <taxon>Actinomycetes</taxon>
        <taxon>Micrococcales</taxon>
        <taxon>Micrococcaceae</taxon>
        <taxon>Kocuria</taxon>
    </lineage>
</organism>
<protein>
    <submittedName>
        <fullName evidence="1">Uncharacterized protein</fullName>
    </submittedName>
</protein>
<comment type="caution">
    <text evidence="1">The sequence shown here is derived from an EMBL/GenBank/DDBJ whole genome shotgun (WGS) entry which is preliminary data.</text>
</comment>